<dbReference type="Gene3D" id="1.10.20.140">
    <property type="match status" value="1"/>
</dbReference>
<dbReference type="Pfam" id="PF01715">
    <property type="entry name" value="IPPT"/>
    <property type="match status" value="1"/>
</dbReference>
<name>A0A382YNK1_9ZZZZ</name>
<gene>
    <name evidence="1" type="ORF">METZ01_LOCUS437413</name>
</gene>
<accession>A0A382YNK1</accession>
<dbReference type="AlphaFoldDB" id="A0A382YNK1"/>
<evidence type="ECO:0008006" key="2">
    <source>
        <dbReference type="Google" id="ProtNLM"/>
    </source>
</evidence>
<protein>
    <recommendedName>
        <fullName evidence="2">tRNA dimethylallyltransferase</fullName>
    </recommendedName>
</protein>
<evidence type="ECO:0000313" key="1">
    <source>
        <dbReference type="EMBL" id="SVD84559.1"/>
    </source>
</evidence>
<feature type="non-terminal residue" evidence="1">
    <location>
        <position position="1"/>
    </location>
</feature>
<dbReference type="Gene3D" id="1.10.287.890">
    <property type="entry name" value="Crystal structure of tRNA isopentenylpyrophosphate transferase (bh2366) domain"/>
    <property type="match status" value="1"/>
</dbReference>
<dbReference type="EMBL" id="UINC01177105">
    <property type="protein sequence ID" value="SVD84559.1"/>
    <property type="molecule type" value="Genomic_DNA"/>
</dbReference>
<reference evidence="1" key="1">
    <citation type="submission" date="2018-05" db="EMBL/GenBank/DDBJ databases">
        <authorList>
            <person name="Lanie J.A."/>
            <person name="Ng W.-L."/>
            <person name="Kazmierczak K.M."/>
            <person name="Andrzejewski T.M."/>
            <person name="Davidsen T.M."/>
            <person name="Wayne K.J."/>
            <person name="Tettelin H."/>
            <person name="Glass J.I."/>
            <person name="Rusch D."/>
            <person name="Podicherti R."/>
            <person name="Tsui H.-C.T."/>
            <person name="Winkler M.E."/>
        </authorList>
    </citation>
    <scope>NUCLEOTIDE SEQUENCE</scope>
</reference>
<proteinExistence type="predicted"/>
<organism evidence="1">
    <name type="scientific">marine metagenome</name>
    <dbReference type="NCBI Taxonomy" id="408172"/>
    <lineage>
        <taxon>unclassified sequences</taxon>
        <taxon>metagenomes</taxon>
        <taxon>ecological metagenomes</taxon>
    </lineage>
</organism>
<sequence>LRSVDPEYGKIVHINNKKRLVRALEIYETTGKTPTEHFKLQKNMPGKTLRLFSVLFMMDKEILMDKIEKRTEEMLVSGWIDEVKLLVHKQAESGKPYPALDSIGYREIQAFLNDEMSVDEMKEEIIIKTRQYSRRQVQWFRKEKMDATIDISQLDRVLIMETILDLLHKPNGDPS</sequence>